<proteinExistence type="predicted"/>
<protein>
    <recommendedName>
        <fullName evidence="1">SCP domain-containing protein</fullName>
    </recommendedName>
</protein>
<dbReference type="InterPro" id="IPR035940">
    <property type="entry name" value="CAP_sf"/>
</dbReference>
<keyword evidence="3" id="KW-1185">Reference proteome</keyword>
<dbReference type="Pfam" id="PF00188">
    <property type="entry name" value="CAP"/>
    <property type="match status" value="1"/>
</dbReference>
<gene>
    <name evidence="2" type="ORF">Cenrod_1115</name>
</gene>
<accession>U5NAC6</accession>
<dbReference type="Proteomes" id="UP000017184">
    <property type="component" value="Chromosome"/>
</dbReference>
<name>U5NAC6_9BURK</name>
<organism evidence="2 3">
    <name type="scientific">Candidatus Symbiobacter mobilis CR</name>
    <dbReference type="NCBI Taxonomy" id="946483"/>
    <lineage>
        <taxon>Bacteria</taxon>
        <taxon>Pseudomonadati</taxon>
        <taxon>Pseudomonadota</taxon>
        <taxon>Betaproteobacteria</taxon>
        <taxon>Burkholderiales</taxon>
        <taxon>Comamonadaceae</taxon>
    </lineage>
</organism>
<dbReference type="EMBL" id="CP004885">
    <property type="protein sequence ID" value="AGX87208.1"/>
    <property type="molecule type" value="Genomic_DNA"/>
</dbReference>
<dbReference type="CDD" id="cd05379">
    <property type="entry name" value="CAP_bacterial"/>
    <property type="match status" value="1"/>
</dbReference>
<evidence type="ECO:0000313" key="2">
    <source>
        <dbReference type="EMBL" id="AGX87208.1"/>
    </source>
</evidence>
<dbReference type="AlphaFoldDB" id="U5NAC6"/>
<feature type="domain" description="SCP" evidence="1">
    <location>
        <begin position="3"/>
        <end position="118"/>
    </location>
</feature>
<evidence type="ECO:0000259" key="1">
    <source>
        <dbReference type="Pfam" id="PF00188"/>
    </source>
</evidence>
<dbReference type="HOGENOM" id="CLU_473870_0_0_4"/>
<sequence length="575" mass="61517">MAETNRIRALVGLPVVARSGILDVAAQAHSTYLQTNLTDAIAHEETPGKPGFTGEWVADRTRAAGYTWQTVAEVIHGGTDSGIDTGRKAVLGLVQAIYHRFGVLNPQVAEVGVGVAGDVGAYANVVINLAATQDNIVTMPAGWVGTYPIDGQSDVTRDFSSDTEVPDPVANKDRVGYPISIHVPVGVVLTVDAFTVRPVGGSELATTLLDAATDAHVPGNAAAIVPLDVLEYGTSYQVHFQGAVDGEEFTKDWTFTTAPYSSMVVDMPYRRVATSDVVRVQVTGGNGDVRYARMGWSAAQGTEPAPSVTMVSAGVFEVRVASAAEVTVTFEDSDGQTVQAVIDFVVPVPETISLQKDWNLVGNTMLESFAVRERFGTPQAPIAGVSDRVISVWKWVASQSKWAFYTPSKTDAELAAFAAPRGYIVLDRIGGGEGFWVKSTASLDLPVRTGVPASVIPTTLVRGWNLLGVSEAMSPAAFQEALVTGAVGGHSLCYSSEECWHVTTPDTTLASFGFRTLWAWVQDEGQEGKWRFFAPSKAAQGGTELADYASKMGYLPFDLEEHLFLRRGEGFWINK</sequence>
<evidence type="ECO:0000313" key="3">
    <source>
        <dbReference type="Proteomes" id="UP000017184"/>
    </source>
</evidence>
<dbReference type="eggNOG" id="COG2340">
    <property type="taxonomic scope" value="Bacteria"/>
</dbReference>
<dbReference type="Gene3D" id="3.40.33.10">
    <property type="entry name" value="CAP"/>
    <property type="match status" value="1"/>
</dbReference>
<dbReference type="InterPro" id="IPR014044">
    <property type="entry name" value="CAP_dom"/>
</dbReference>
<dbReference type="KEGG" id="cbx:Cenrod_1115"/>
<reference evidence="2 3" key="1">
    <citation type="journal article" date="2013" name="Genome Biol.">
        <title>Genomic analysis reveals key aspects of prokaryotic symbiosis in the phototrophic consortium "Chlorochromatium aggregatum".</title>
        <authorList>
            <person name="Liu Z."/>
            <person name="Muller J."/>
            <person name="Li T."/>
            <person name="Alvey R.M."/>
            <person name="Vogl K."/>
            <person name="Frigaard N.U."/>
            <person name="Rockwell N.C."/>
            <person name="Boyd E.S."/>
            <person name="Tomsho L.P."/>
            <person name="Schuster S.C."/>
            <person name="Henke P."/>
            <person name="Rohde M."/>
            <person name="Overmann J."/>
            <person name="Bryant D.A."/>
        </authorList>
    </citation>
    <scope>NUCLEOTIDE SEQUENCE [LARGE SCALE GENOMIC DNA]</scope>
    <source>
        <strain evidence="2">CR</strain>
    </source>
</reference>
<dbReference type="STRING" id="946483.Cenrod_1115"/>